<reference evidence="2" key="1">
    <citation type="submission" date="2020-02" db="EMBL/GenBank/DDBJ databases">
        <authorList>
            <person name="Meier V. D."/>
        </authorList>
    </citation>
    <scope>NUCLEOTIDE SEQUENCE</scope>
    <source>
        <strain evidence="2">AVDCRST_MAG04</strain>
    </source>
</reference>
<keyword evidence="2" id="KW-0456">Lyase</keyword>
<dbReference type="AlphaFoldDB" id="A0A6J4IUM9"/>
<evidence type="ECO:0000256" key="1">
    <source>
        <dbReference type="SAM" id="MobiDB-lite"/>
    </source>
</evidence>
<feature type="non-terminal residue" evidence="2">
    <location>
        <position position="1"/>
    </location>
</feature>
<feature type="compositionally biased region" description="Gly residues" evidence="1">
    <location>
        <begin position="252"/>
        <end position="268"/>
    </location>
</feature>
<proteinExistence type="predicted"/>
<dbReference type="GO" id="GO:0016829">
    <property type="term" value="F:lyase activity"/>
    <property type="evidence" value="ECO:0007669"/>
    <property type="project" value="UniProtKB-KW"/>
</dbReference>
<gene>
    <name evidence="2" type="ORF">AVDCRST_MAG04-2625</name>
</gene>
<feature type="compositionally biased region" description="Gly residues" evidence="1">
    <location>
        <begin position="224"/>
        <end position="234"/>
    </location>
</feature>
<dbReference type="EMBL" id="CADCTL010000184">
    <property type="protein sequence ID" value="CAA9262162.1"/>
    <property type="molecule type" value="Genomic_DNA"/>
</dbReference>
<name>A0A6J4IUM9_9PROT</name>
<protein>
    <submittedName>
        <fullName evidence="2">Ferrochelatase, protoheme ferro-lyase</fullName>
        <ecNumber evidence="2">4.99.1.1</ecNumber>
    </submittedName>
</protein>
<evidence type="ECO:0000313" key="2">
    <source>
        <dbReference type="EMBL" id="CAA9262162.1"/>
    </source>
</evidence>
<dbReference type="EC" id="4.99.1.1" evidence="2"/>
<feature type="compositionally biased region" description="Basic residues" evidence="1">
    <location>
        <begin position="342"/>
        <end position="361"/>
    </location>
</feature>
<sequence length="374" mass="37486">AARGGGAVQPRRAGRPRGGSAVLGEPVHGSRHPAGARLCAPVARPLHRGAAHQGGDGELCHPRRPLAPARADGGAGPGVGSGVERRGGGGRGAPLLRRHALLAPLQRGSGAGGARLGRDRGAAAAALPAVLHHHHGQQHGGLGRGGAGGRPPPAHHDALLLALGRGLRRRHRGAGARGAGQGAGRVAPRHRAAHAVLRPRAAGEHRQARRPVPVAGGAHRRGGGGRAGRFGAGPPGLLPVPRHAAALDRTEFGGGAGKGGGGRGGGAGLPHRLRVRALRNAGGTRRRVPRGGAQVRRAGLLPGADAEQRRGVHRVGGRAGAGGAEERAGAVLLRRCAAVPARPRRLPARQGGRRGRQRTGARRQGAGQGPRGGV</sequence>
<feature type="region of interest" description="Disordered" evidence="1">
    <location>
        <begin position="200"/>
        <end position="236"/>
    </location>
</feature>
<feature type="region of interest" description="Disordered" evidence="1">
    <location>
        <begin position="133"/>
        <end position="152"/>
    </location>
</feature>
<feature type="region of interest" description="Disordered" evidence="1">
    <location>
        <begin position="1"/>
        <end position="34"/>
    </location>
</feature>
<accession>A0A6J4IUM9</accession>
<feature type="region of interest" description="Disordered" evidence="1">
    <location>
        <begin position="49"/>
        <end position="94"/>
    </location>
</feature>
<feature type="compositionally biased region" description="Gly residues" evidence="1">
    <location>
        <begin position="138"/>
        <end position="149"/>
    </location>
</feature>
<feature type="region of interest" description="Disordered" evidence="1">
    <location>
        <begin position="250"/>
        <end position="324"/>
    </location>
</feature>
<feature type="region of interest" description="Disordered" evidence="1">
    <location>
        <begin position="340"/>
        <end position="374"/>
    </location>
</feature>
<organism evidence="2">
    <name type="scientific">uncultured Acetobacteraceae bacterium</name>
    <dbReference type="NCBI Taxonomy" id="169975"/>
    <lineage>
        <taxon>Bacteria</taxon>
        <taxon>Pseudomonadati</taxon>
        <taxon>Pseudomonadota</taxon>
        <taxon>Alphaproteobacteria</taxon>
        <taxon>Acetobacterales</taxon>
        <taxon>Acetobacteraceae</taxon>
        <taxon>environmental samples</taxon>
    </lineage>
</organism>
<feature type="non-terminal residue" evidence="2">
    <location>
        <position position="374"/>
    </location>
</feature>